<evidence type="ECO:0000313" key="4">
    <source>
        <dbReference type="Proteomes" id="UP000593567"/>
    </source>
</evidence>
<dbReference type="GO" id="GO:0050660">
    <property type="term" value="F:flavin adenine dinucleotide binding"/>
    <property type="evidence" value="ECO:0007669"/>
    <property type="project" value="InterPro"/>
</dbReference>
<reference evidence="3" key="1">
    <citation type="submission" date="2020-06" db="EMBL/GenBank/DDBJ databases">
        <title>Draft genome of Bugula neritina, a colonial animal packing powerful symbionts and potential medicines.</title>
        <authorList>
            <person name="Rayko M."/>
        </authorList>
    </citation>
    <scope>NUCLEOTIDE SEQUENCE [LARGE SCALE GENOMIC DNA]</scope>
    <source>
        <strain evidence="3">Kwan_BN1</strain>
    </source>
</reference>
<accession>A0A7J7JMA7</accession>
<proteinExistence type="inferred from homology"/>
<dbReference type="Pfam" id="PF05199">
    <property type="entry name" value="GMC_oxred_C"/>
    <property type="match status" value="1"/>
</dbReference>
<protein>
    <recommendedName>
        <fullName evidence="2">Glucose-methanol-choline oxidoreductase C-terminal domain-containing protein</fullName>
    </recommendedName>
</protein>
<dbReference type="AlphaFoldDB" id="A0A7J7JMA7"/>
<dbReference type="PANTHER" id="PTHR11552:SF147">
    <property type="entry name" value="CHOLINE DEHYDROGENASE, MITOCHONDRIAL"/>
    <property type="match status" value="1"/>
</dbReference>
<evidence type="ECO:0000259" key="2">
    <source>
        <dbReference type="Pfam" id="PF05199"/>
    </source>
</evidence>
<gene>
    <name evidence="3" type="ORF">EB796_014239</name>
</gene>
<dbReference type="EMBL" id="VXIV02002089">
    <property type="protein sequence ID" value="KAF6027440.1"/>
    <property type="molecule type" value="Genomic_DNA"/>
</dbReference>
<evidence type="ECO:0000256" key="1">
    <source>
        <dbReference type="ARBA" id="ARBA00010790"/>
    </source>
</evidence>
<dbReference type="SUPFAM" id="SSF54373">
    <property type="entry name" value="FAD-linked reductases, C-terminal domain"/>
    <property type="match status" value="1"/>
</dbReference>
<dbReference type="OrthoDB" id="269227at2759"/>
<comment type="caution">
    <text evidence="3">The sequence shown here is derived from an EMBL/GenBank/DDBJ whole genome shotgun (WGS) entry which is preliminary data.</text>
</comment>
<dbReference type="InterPro" id="IPR007867">
    <property type="entry name" value="GMC_OxRtase_C"/>
</dbReference>
<dbReference type="PANTHER" id="PTHR11552">
    <property type="entry name" value="GLUCOSE-METHANOL-CHOLINE GMC OXIDOREDUCTASE"/>
    <property type="match status" value="1"/>
</dbReference>
<keyword evidence="4" id="KW-1185">Reference proteome</keyword>
<sequence length="305" mass="33546">MHVELKSLVVMADLPVGLNYQDHVSAFTDIFLDEIPFNESQHVTISKFQTISSFIKYLLFGKGPLTTGPVQAVSFFDVDGTGDFCVSEEMPKVQIHSLMGPLQDDPNDDINQQLNKMQNLKPNTVKAYGEHNTKRVGFLATACVLHPQSRGAVSLASADPLQRPIINPNFLSETRDRVVLKAGLRHIRDLVKTRAISSLGGYTLDSKYPTRERIAPDADPESEEYLEELMEHFGQCIWHPAGSCKMGAEGDTSAVVDPQLRVQGGIQGLRVVDNSIMPHLTSGNTNAPAIMIGEKGSDLILQSYK</sequence>
<evidence type="ECO:0000313" key="3">
    <source>
        <dbReference type="EMBL" id="KAF6027440.1"/>
    </source>
</evidence>
<dbReference type="Gene3D" id="3.30.560.10">
    <property type="entry name" value="Glucose Oxidase, domain 3"/>
    <property type="match status" value="1"/>
</dbReference>
<name>A0A7J7JMA7_BUGNE</name>
<dbReference type="InterPro" id="IPR012132">
    <property type="entry name" value="GMC_OxRdtase"/>
</dbReference>
<dbReference type="Gene3D" id="3.50.50.60">
    <property type="entry name" value="FAD/NAD(P)-binding domain"/>
    <property type="match status" value="1"/>
</dbReference>
<organism evidence="3 4">
    <name type="scientific">Bugula neritina</name>
    <name type="common">Brown bryozoan</name>
    <name type="synonym">Sertularia neritina</name>
    <dbReference type="NCBI Taxonomy" id="10212"/>
    <lineage>
        <taxon>Eukaryota</taxon>
        <taxon>Metazoa</taxon>
        <taxon>Spiralia</taxon>
        <taxon>Lophotrochozoa</taxon>
        <taxon>Bryozoa</taxon>
        <taxon>Gymnolaemata</taxon>
        <taxon>Cheilostomatida</taxon>
        <taxon>Flustrina</taxon>
        <taxon>Buguloidea</taxon>
        <taxon>Bugulidae</taxon>
        <taxon>Bugula</taxon>
    </lineage>
</organism>
<dbReference type="Proteomes" id="UP000593567">
    <property type="component" value="Unassembled WGS sequence"/>
</dbReference>
<dbReference type="SUPFAM" id="SSF51905">
    <property type="entry name" value="FAD/NAD(P)-binding domain"/>
    <property type="match status" value="1"/>
</dbReference>
<dbReference type="GO" id="GO:0016614">
    <property type="term" value="F:oxidoreductase activity, acting on CH-OH group of donors"/>
    <property type="evidence" value="ECO:0007669"/>
    <property type="project" value="InterPro"/>
</dbReference>
<comment type="similarity">
    <text evidence="1">Belongs to the GMC oxidoreductase family.</text>
</comment>
<dbReference type="InterPro" id="IPR036188">
    <property type="entry name" value="FAD/NAD-bd_sf"/>
</dbReference>
<feature type="domain" description="Glucose-methanol-choline oxidoreductase C-terminal" evidence="2">
    <location>
        <begin position="147"/>
        <end position="293"/>
    </location>
</feature>